<dbReference type="Proteomes" id="UP000030645">
    <property type="component" value="Unassembled WGS sequence"/>
</dbReference>
<organism evidence="2 3">
    <name type="scientific">Morus notabilis</name>
    <dbReference type="NCBI Taxonomy" id="981085"/>
    <lineage>
        <taxon>Eukaryota</taxon>
        <taxon>Viridiplantae</taxon>
        <taxon>Streptophyta</taxon>
        <taxon>Embryophyta</taxon>
        <taxon>Tracheophyta</taxon>
        <taxon>Spermatophyta</taxon>
        <taxon>Magnoliopsida</taxon>
        <taxon>eudicotyledons</taxon>
        <taxon>Gunneridae</taxon>
        <taxon>Pentapetalae</taxon>
        <taxon>rosids</taxon>
        <taxon>fabids</taxon>
        <taxon>Rosales</taxon>
        <taxon>Moraceae</taxon>
        <taxon>Moreae</taxon>
        <taxon>Morus</taxon>
    </lineage>
</organism>
<protein>
    <submittedName>
        <fullName evidence="2">Uncharacterized protein</fullName>
    </submittedName>
</protein>
<reference evidence="3" key="1">
    <citation type="submission" date="2013-01" db="EMBL/GenBank/DDBJ databases">
        <title>Draft Genome Sequence of a Mulberry Tree, Morus notabilis C.K. Schneid.</title>
        <authorList>
            <person name="He N."/>
            <person name="Zhao S."/>
        </authorList>
    </citation>
    <scope>NUCLEOTIDE SEQUENCE</scope>
</reference>
<keyword evidence="3" id="KW-1185">Reference proteome</keyword>
<evidence type="ECO:0000313" key="3">
    <source>
        <dbReference type="Proteomes" id="UP000030645"/>
    </source>
</evidence>
<dbReference type="AlphaFoldDB" id="W9QZG4"/>
<proteinExistence type="predicted"/>
<accession>W9QZG4</accession>
<feature type="region of interest" description="Disordered" evidence="1">
    <location>
        <begin position="1"/>
        <end position="21"/>
    </location>
</feature>
<sequence>MVGKMVAGNEKAESGQKVQNRLGESQSLAGHCRSLIFPTCPIPEMHSVETDALEVFNSLASVDEFSNEARLLSDVRDLFLWNLVVLCFVGFSRFQ</sequence>
<gene>
    <name evidence="2" type="ORF">L484_014947</name>
</gene>
<evidence type="ECO:0000313" key="2">
    <source>
        <dbReference type="EMBL" id="EXB60492.1"/>
    </source>
</evidence>
<dbReference type="EMBL" id="KE344395">
    <property type="protein sequence ID" value="EXB60492.1"/>
    <property type="molecule type" value="Genomic_DNA"/>
</dbReference>
<name>W9QZG4_9ROSA</name>
<evidence type="ECO:0000256" key="1">
    <source>
        <dbReference type="SAM" id="MobiDB-lite"/>
    </source>
</evidence>